<evidence type="ECO:0000256" key="5">
    <source>
        <dbReference type="SAM" id="Phobius"/>
    </source>
</evidence>
<feature type="transmembrane region" description="Helical" evidence="5">
    <location>
        <begin position="194"/>
        <end position="218"/>
    </location>
</feature>
<dbReference type="PANTHER" id="PTHR11785:SF512">
    <property type="entry name" value="SOBREMESA, ISOFORM B"/>
    <property type="match status" value="1"/>
</dbReference>
<feature type="transmembrane region" description="Helical" evidence="5">
    <location>
        <begin position="396"/>
        <end position="415"/>
    </location>
</feature>
<feature type="transmembrane region" description="Helical" evidence="5">
    <location>
        <begin position="156"/>
        <end position="174"/>
    </location>
</feature>
<feature type="transmembrane region" description="Helical" evidence="5">
    <location>
        <begin position="43"/>
        <end position="67"/>
    </location>
</feature>
<name>A0ABW0UGC9_9STRE</name>
<feature type="transmembrane region" description="Helical" evidence="5">
    <location>
        <begin position="88"/>
        <end position="113"/>
    </location>
</feature>
<sequence>MNKQDRKVYGLSTAIALIVGVVIGSGIYFKVDDILTYAGGNVGLGMLIIILGSFSIVFGALSLSELAARNDDDGGIFSYYMTYLHPGLAASLGLFSAYVYLPALNAVVAWVAASFTLGSGSDLESQILLAAVYLLLLAVMNIYSRVLAGRFQSLSTVLKIIPLLAIALVGLFWGQAVPEIPQGLTPVEPRQVGLGWLSGLMPLYFAYDGWTVVASIVPELKNPKKNLAKAFIIGPLVILTLYLVFFYGLNRILGPSFIMTTGNDAVLYATEMIYGKTISKLLLVIIIIAVLGVSNGLMLSNMRLPQAFAARGWIKSKRFEKVNRRYQLSIAASLSTVVMTLIWLGIHYLATTYHLLPGSDISEIAIVFNNMSFIFLYVAVLGLYRKGEITNKLTGLFSPIFAILSILILFIGSLLTNFVMATSFMLFCLLFCLGSFAFYRKNTEQK</sequence>
<reference evidence="7" key="1">
    <citation type="journal article" date="2019" name="Int. J. Syst. Evol. Microbiol.">
        <title>The Global Catalogue of Microorganisms (GCM) 10K type strain sequencing project: providing services to taxonomists for standard genome sequencing and annotation.</title>
        <authorList>
            <consortium name="The Broad Institute Genomics Platform"/>
            <consortium name="The Broad Institute Genome Sequencing Center for Infectious Disease"/>
            <person name="Wu L."/>
            <person name="Ma J."/>
        </authorList>
    </citation>
    <scope>NUCLEOTIDE SEQUENCE [LARGE SCALE GENOMIC DNA]</scope>
    <source>
        <strain evidence="7">DT43</strain>
    </source>
</reference>
<dbReference type="InterPro" id="IPR002293">
    <property type="entry name" value="AA/rel_permease1"/>
</dbReference>
<feature type="transmembrane region" description="Helical" evidence="5">
    <location>
        <begin position="230"/>
        <end position="249"/>
    </location>
</feature>
<dbReference type="PANTHER" id="PTHR11785">
    <property type="entry name" value="AMINO ACID TRANSPORTER"/>
    <property type="match status" value="1"/>
</dbReference>
<dbReference type="Pfam" id="PF13520">
    <property type="entry name" value="AA_permease_2"/>
    <property type="match status" value="1"/>
</dbReference>
<keyword evidence="4 5" id="KW-0472">Membrane</keyword>
<keyword evidence="3 5" id="KW-1133">Transmembrane helix</keyword>
<feature type="transmembrane region" description="Helical" evidence="5">
    <location>
        <begin position="281"/>
        <end position="304"/>
    </location>
</feature>
<dbReference type="InterPro" id="IPR050598">
    <property type="entry name" value="AminoAcid_Transporter"/>
</dbReference>
<dbReference type="Gene3D" id="1.20.1740.10">
    <property type="entry name" value="Amino acid/polyamine transporter I"/>
    <property type="match status" value="1"/>
</dbReference>
<dbReference type="Proteomes" id="UP001596110">
    <property type="component" value="Unassembled WGS sequence"/>
</dbReference>
<feature type="transmembrane region" description="Helical" evidence="5">
    <location>
        <begin position="325"/>
        <end position="344"/>
    </location>
</feature>
<feature type="transmembrane region" description="Helical" evidence="5">
    <location>
        <begin position="9"/>
        <end position="31"/>
    </location>
</feature>
<protein>
    <submittedName>
        <fullName evidence="6">APC family permease</fullName>
    </submittedName>
</protein>
<feature type="transmembrane region" description="Helical" evidence="5">
    <location>
        <begin position="421"/>
        <end position="439"/>
    </location>
</feature>
<comment type="caution">
    <text evidence="6">The sequence shown here is derived from an EMBL/GenBank/DDBJ whole genome shotgun (WGS) entry which is preliminary data.</text>
</comment>
<keyword evidence="7" id="KW-1185">Reference proteome</keyword>
<gene>
    <name evidence="6" type="ORF">ACFPQ3_08980</name>
</gene>
<keyword evidence="2 5" id="KW-0812">Transmembrane</keyword>
<evidence type="ECO:0000313" key="7">
    <source>
        <dbReference type="Proteomes" id="UP001596110"/>
    </source>
</evidence>
<feature type="transmembrane region" description="Helical" evidence="5">
    <location>
        <begin position="125"/>
        <end position="144"/>
    </location>
</feature>
<comment type="subcellular location">
    <subcellularLocation>
        <location evidence="1">Membrane</location>
        <topology evidence="1">Multi-pass membrane protein</topology>
    </subcellularLocation>
</comment>
<evidence type="ECO:0000256" key="3">
    <source>
        <dbReference type="ARBA" id="ARBA00022989"/>
    </source>
</evidence>
<dbReference type="PIRSF" id="PIRSF006060">
    <property type="entry name" value="AA_transporter"/>
    <property type="match status" value="1"/>
</dbReference>
<organism evidence="6 7">
    <name type="scientific">Streptococcus caledonicus</name>
    <dbReference type="NCBI Taxonomy" id="2614158"/>
    <lineage>
        <taxon>Bacteria</taxon>
        <taxon>Bacillati</taxon>
        <taxon>Bacillota</taxon>
        <taxon>Bacilli</taxon>
        <taxon>Lactobacillales</taxon>
        <taxon>Streptococcaceae</taxon>
        <taxon>Streptococcus</taxon>
    </lineage>
</organism>
<accession>A0ABW0UGC9</accession>
<dbReference type="EMBL" id="JBHSOJ010000023">
    <property type="protein sequence ID" value="MFC5631691.1"/>
    <property type="molecule type" value="Genomic_DNA"/>
</dbReference>
<evidence type="ECO:0000256" key="4">
    <source>
        <dbReference type="ARBA" id="ARBA00023136"/>
    </source>
</evidence>
<feature type="transmembrane region" description="Helical" evidence="5">
    <location>
        <begin position="364"/>
        <end position="384"/>
    </location>
</feature>
<proteinExistence type="predicted"/>
<evidence type="ECO:0000313" key="6">
    <source>
        <dbReference type="EMBL" id="MFC5631691.1"/>
    </source>
</evidence>
<evidence type="ECO:0000256" key="2">
    <source>
        <dbReference type="ARBA" id="ARBA00022692"/>
    </source>
</evidence>
<evidence type="ECO:0000256" key="1">
    <source>
        <dbReference type="ARBA" id="ARBA00004141"/>
    </source>
</evidence>
<dbReference type="RefSeq" id="WP_156806061.1">
    <property type="nucleotide sequence ID" value="NZ_JBHSOJ010000023.1"/>
</dbReference>